<dbReference type="PRINTS" id="PR00364">
    <property type="entry name" value="DISEASERSIST"/>
</dbReference>
<evidence type="ECO:0000313" key="7">
    <source>
        <dbReference type="EMBL" id="GAU37318.1"/>
    </source>
</evidence>
<dbReference type="SUPFAM" id="SSF52058">
    <property type="entry name" value="L domain-like"/>
    <property type="match status" value="1"/>
</dbReference>
<dbReference type="GO" id="GO:0043531">
    <property type="term" value="F:ADP binding"/>
    <property type="evidence" value="ECO:0007669"/>
    <property type="project" value="InterPro"/>
</dbReference>
<reference evidence="8" key="1">
    <citation type="journal article" date="2017" name="Front. Plant Sci.">
        <title>Climate Clever Clovers: New Paradigm to Reduce the Environmental Footprint of Ruminants by Breeding Low Methanogenic Forages Utilizing Haplotype Variation.</title>
        <authorList>
            <person name="Kaur P."/>
            <person name="Appels R."/>
            <person name="Bayer P.E."/>
            <person name="Keeble-Gagnere G."/>
            <person name="Wang J."/>
            <person name="Hirakawa H."/>
            <person name="Shirasawa K."/>
            <person name="Vercoe P."/>
            <person name="Stefanova K."/>
            <person name="Durmic Z."/>
            <person name="Nichols P."/>
            <person name="Revell C."/>
            <person name="Isobe S.N."/>
            <person name="Edwards D."/>
            <person name="Erskine W."/>
        </authorList>
    </citation>
    <scope>NUCLEOTIDE SEQUENCE [LARGE SCALE GENOMIC DNA]</scope>
    <source>
        <strain evidence="8">cv. Daliak</strain>
    </source>
</reference>
<dbReference type="InterPro" id="IPR036390">
    <property type="entry name" value="WH_DNA-bd_sf"/>
</dbReference>
<dbReference type="InterPro" id="IPR042197">
    <property type="entry name" value="Apaf_helical"/>
</dbReference>
<accession>A0A2Z6MXM4</accession>
<sequence>MASSSYSSSSNPPQWIHDVFLNFRGEDTRTNFVSHLDAALTNAGINTYIDQQLHKGTELEPELSQAIEGSHISIVVLSKRYTESSWCLNELKKIMECHKTHGQVVVPIFYDVDPSVVRQQKGAFGQVLRAVAKKLYLDSGEERMESVLSRWTSALTRAANLSGWDVTNCRSEAELVQQIVEDVLAKLNSTSLSITEYPVGLESRVQKVIDFIENQLQKVSVIGIWGMGGSGKTTTAKVIYNQIHRKFVHRSFVENVREVCEKENRGIIHLQQQLLSDILNTKEKIHSTASGTTKIKKRFQGKKVLLVLDDVTTFEQLKALYGNPKMFSPGSVLIVTTRDARLLKLVKVDYVCIMKEMDEMESLELFNWHAFRQPSPVKGFSKFSRNVVAYCGGLPLALEVIGSYLYERTEEEWKSVLLKLQRIPNDQVQEKLRISYDGLNDDMYKDIFLDICCFFIGNNRAYVTEILNGCGLYADIGIAVLVDRSLLKVEKNNKLGVHDLIRDMGREIVRESSAKRPGKRTRLWFHQDVHDILTKNSLSAENCRILDQRLRVSLRCTGTETVEGLVLKSQRTGRVCFSANSFKEMKNLRLLQLDCVDLTGDYGYLSKELKWVRWQRSTFNSIPNNFYLGNLVVIDLKYSNIRQVWNDTELLGNLKILNLSHSKYLTCTPEFSKSPNLEKLIMKDCPNLSEVHQSIGDLNNLLLINLKDCTSLNNLPKKIYKLKSLKTLILSGCSKIDRLEEDIVQMESLTTLIAKDTAIKENNNIGILSPMVRSPSQLRIVWVQCRSKIQITQELRRILDDQYDVNFTKSETSHAPQTSNLSLRSLLIGMGSCHPVIDTLGKSILQGLTSKESSDLFLPSGNHPSWLAYRGEGPSAQFLVPGDIGCDMKGIILCVVYSSTSENIGAECLISVLIVNYTRFTIQIYKRDTLMSLNDEDWKIAISNLGPGEDVEIFVVFGHGLIVKETAVYLIYGQSITMEVESSTNTEMEPSAELNTQPSPEVDVQPSPNVKVEESTIVKIDLSPAVKAQSSSTMEMKPLPKLTKSIFPRLGKRIGACLCLNQHREKV</sequence>
<dbReference type="GO" id="GO:0007165">
    <property type="term" value="P:signal transduction"/>
    <property type="evidence" value="ECO:0007669"/>
    <property type="project" value="InterPro"/>
</dbReference>
<dbReference type="PANTHER" id="PTHR11017">
    <property type="entry name" value="LEUCINE-RICH REPEAT-CONTAINING PROTEIN"/>
    <property type="match status" value="1"/>
</dbReference>
<evidence type="ECO:0000313" key="8">
    <source>
        <dbReference type="Proteomes" id="UP000242715"/>
    </source>
</evidence>
<dbReference type="InterPro" id="IPR044974">
    <property type="entry name" value="Disease_R_plants"/>
</dbReference>
<feature type="domain" description="TIR" evidence="6">
    <location>
        <begin position="15"/>
        <end position="187"/>
    </location>
</feature>
<evidence type="ECO:0000256" key="3">
    <source>
        <dbReference type="ARBA" id="ARBA00022821"/>
    </source>
</evidence>
<evidence type="ECO:0000256" key="2">
    <source>
        <dbReference type="ARBA" id="ARBA00022737"/>
    </source>
</evidence>
<dbReference type="GO" id="GO:0006952">
    <property type="term" value="P:defense response"/>
    <property type="evidence" value="ECO:0007669"/>
    <property type="project" value="UniProtKB-KW"/>
</dbReference>
<feature type="region of interest" description="Disordered" evidence="5">
    <location>
        <begin position="983"/>
        <end position="1008"/>
    </location>
</feature>
<evidence type="ECO:0000256" key="5">
    <source>
        <dbReference type="SAM" id="MobiDB-lite"/>
    </source>
</evidence>
<dbReference type="InterPro" id="IPR027417">
    <property type="entry name" value="P-loop_NTPase"/>
</dbReference>
<keyword evidence="8" id="KW-1185">Reference proteome</keyword>
<evidence type="ECO:0000256" key="4">
    <source>
        <dbReference type="ARBA" id="ARBA00023027"/>
    </source>
</evidence>
<dbReference type="EMBL" id="DF973665">
    <property type="protein sequence ID" value="GAU37318.1"/>
    <property type="molecule type" value="Genomic_DNA"/>
</dbReference>
<dbReference type="Proteomes" id="UP000242715">
    <property type="component" value="Unassembled WGS sequence"/>
</dbReference>
<evidence type="ECO:0000259" key="6">
    <source>
        <dbReference type="PROSITE" id="PS50104"/>
    </source>
</evidence>
<dbReference type="InterPro" id="IPR002182">
    <property type="entry name" value="NB-ARC"/>
</dbReference>
<keyword evidence="2" id="KW-0677">Repeat</keyword>
<dbReference type="Pfam" id="PF00931">
    <property type="entry name" value="NB-ARC"/>
    <property type="match status" value="1"/>
</dbReference>
<dbReference type="FunFam" id="3.40.50.10140:FF:000007">
    <property type="entry name" value="Disease resistance protein (TIR-NBS-LRR class)"/>
    <property type="match status" value="1"/>
</dbReference>
<keyword evidence="4" id="KW-0520">NAD</keyword>
<dbReference type="SUPFAM" id="SSF46785">
    <property type="entry name" value="Winged helix' DNA-binding domain"/>
    <property type="match status" value="1"/>
</dbReference>
<dbReference type="PROSITE" id="PS50104">
    <property type="entry name" value="TIR"/>
    <property type="match status" value="1"/>
</dbReference>
<dbReference type="InterPro" id="IPR000157">
    <property type="entry name" value="TIR_dom"/>
</dbReference>
<dbReference type="InterPro" id="IPR035897">
    <property type="entry name" value="Toll_tir_struct_dom_sf"/>
</dbReference>
<dbReference type="Pfam" id="PF23282">
    <property type="entry name" value="WHD_ROQ1"/>
    <property type="match status" value="1"/>
</dbReference>
<feature type="compositionally biased region" description="Polar residues" evidence="5">
    <location>
        <begin position="983"/>
        <end position="999"/>
    </location>
</feature>
<protein>
    <recommendedName>
        <fullName evidence="6">TIR domain-containing protein</fullName>
    </recommendedName>
</protein>
<evidence type="ECO:0000256" key="1">
    <source>
        <dbReference type="ARBA" id="ARBA00022614"/>
    </source>
</evidence>
<dbReference type="SUPFAM" id="SSF52200">
    <property type="entry name" value="Toll/Interleukin receptor TIR domain"/>
    <property type="match status" value="1"/>
</dbReference>
<dbReference type="Gene3D" id="3.40.50.300">
    <property type="entry name" value="P-loop containing nucleotide triphosphate hydrolases"/>
    <property type="match status" value="1"/>
</dbReference>
<keyword evidence="1" id="KW-0433">Leucine-rich repeat</keyword>
<organism evidence="7 8">
    <name type="scientific">Trifolium subterraneum</name>
    <name type="common">Subterranean clover</name>
    <dbReference type="NCBI Taxonomy" id="3900"/>
    <lineage>
        <taxon>Eukaryota</taxon>
        <taxon>Viridiplantae</taxon>
        <taxon>Streptophyta</taxon>
        <taxon>Embryophyta</taxon>
        <taxon>Tracheophyta</taxon>
        <taxon>Spermatophyta</taxon>
        <taxon>Magnoliopsida</taxon>
        <taxon>eudicotyledons</taxon>
        <taxon>Gunneridae</taxon>
        <taxon>Pentapetalae</taxon>
        <taxon>rosids</taxon>
        <taxon>fabids</taxon>
        <taxon>Fabales</taxon>
        <taxon>Fabaceae</taxon>
        <taxon>Papilionoideae</taxon>
        <taxon>50 kb inversion clade</taxon>
        <taxon>NPAAA clade</taxon>
        <taxon>Hologalegina</taxon>
        <taxon>IRL clade</taxon>
        <taxon>Trifolieae</taxon>
        <taxon>Trifolium</taxon>
    </lineage>
</organism>
<name>A0A2Z6MXM4_TRISU</name>
<dbReference type="PANTHER" id="PTHR11017:SF560">
    <property type="entry name" value="RESISTANCE PROTEIN (TIR-NBS-LRR CLASS), PUTATIVE-RELATED"/>
    <property type="match status" value="1"/>
</dbReference>
<dbReference type="InterPro" id="IPR058192">
    <property type="entry name" value="WHD_ROQ1-like"/>
</dbReference>
<gene>
    <name evidence="7" type="ORF">TSUD_354750</name>
</gene>
<proteinExistence type="predicted"/>
<dbReference type="Gene3D" id="3.80.10.10">
    <property type="entry name" value="Ribonuclease Inhibitor"/>
    <property type="match status" value="1"/>
</dbReference>
<dbReference type="InterPro" id="IPR032675">
    <property type="entry name" value="LRR_dom_sf"/>
</dbReference>
<dbReference type="AlphaFoldDB" id="A0A2Z6MXM4"/>
<keyword evidence="3" id="KW-0611">Plant defense</keyword>
<dbReference type="SMART" id="SM00255">
    <property type="entry name" value="TIR"/>
    <property type="match status" value="1"/>
</dbReference>
<dbReference type="Pfam" id="PF01582">
    <property type="entry name" value="TIR"/>
    <property type="match status" value="1"/>
</dbReference>
<dbReference type="SUPFAM" id="SSF52540">
    <property type="entry name" value="P-loop containing nucleoside triphosphate hydrolases"/>
    <property type="match status" value="1"/>
</dbReference>
<dbReference type="Gene3D" id="1.10.8.430">
    <property type="entry name" value="Helical domain of apoptotic protease-activating factors"/>
    <property type="match status" value="1"/>
</dbReference>
<dbReference type="Gene3D" id="3.40.50.10140">
    <property type="entry name" value="Toll/interleukin-1 receptor homology (TIR) domain"/>
    <property type="match status" value="1"/>
</dbReference>
<dbReference type="OrthoDB" id="1901675at2759"/>